<dbReference type="KEGG" id="ima:PO878_02810"/>
<keyword evidence="5" id="KW-0560">Oxidoreductase</keyword>
<dbReference type="InterPro" id="IPR013149">
    <property type="entry name" value="ADH-like_C"/>
</dbReference>
<dbReference type="Gene3D" id="3.40.50.720">
    <property type="entry name" value="NAD(P)-binding Rossmann-like Domain"/>
    <property type="match status" value="1"/>
</dbReference>
<keyword evidence="3 7" id="KW-0479">Metal-binding</keyword>
<organism evidence="9 10">
    <name type="scientific">Iamia majanohamensis</name>
    <dbReference type="NCBI Taxonomy" id="467976"/>
    <lineage>
        <taxon>Bacteria</taxon>
        <taxon>Bacillati</taxon>
        <taxon>Actinomycetota</taxon>
        <taxon>Acidimicrobiia</taxon>
        <taxon>Acidimicrobiales</taxon>
        <taxon>Iamiaceae</taxon>
        <taxon>Iamia</taxon>
    </lineage>
</organism>
<comment type="cofactor">
    <cofactor evidence="1 7">
        <name>Zn(2+)</name>
        <dbReference type="ChEBI" id="CHEBI:29105"/>
    </cofactor>
</comment>
<evidence type="ECO:0000256" key="6">
    <source>
        <dbReference type="ARBA" id="ARBA00023027"/>
    </source>
</evidence>
<dbReference type="FunFam" id="3.40.50.720:FF:000003">
    <property type="entry name" value="S-(hydroxymethyl)glutathione dehydrogenase"/>
    <property type="match status" value="1"/>
</dbReference>
<sequence>MKTAVLTGVGSDLEVRDDIDIADPGPGEVRVRVEASGVCHSDLSVQNGTIPLPTPIVLGHEGAGVVEAVGEGVASVAEGDHVVLSFVPRCGECSACRRGQPFLCEKAAMQAAGGLLDGTTRLSTPDGALHQMACLGTFGEVAVVPEISVVKIAEDVPLDIAALIGCGVLTGVGAALNTASIQPGDTVAVIGCGGVGLNVIQGARIAGAERIIAVDKFASKLDMAKQFGATDLVNPDDGDTVGQVMALTEKGVNVSFEVIGLQPTIMAAIDVLRPGGEAVIVGVPRMDVVLELNAAFTFLYLNKTVKGCWYGSADVQRDVPKLISLWQDGDLKLDELISREIAIEDVNGAFEAMESGEVARSVIRHTH</sequence>
<evidence type="ECO:0000313" key="10">
    <source>
        <dbReference type="Proteomes" id="UP001216390"/>
    </source>
</evidence>
<name>A0AAE9YFJ8_9ACTN</name>
<feature type="domain" description="Enoyl reductase (ER)" evidence="8">
    <location>
        <begin position="8"/>
        <end position="363"/>
    </location>
</feature>
<keyword evidence="4 7" id="KW-0862">Zinc</keyword>
<evidence type="ECO:0000313" key="9">
    <source>
        <dbReference type="EMBL" id="WCO67652.1"/>
    </source>
</evidence>
<comment type="similarity">
    <text evidence="2 7">Belongs to the zinc-containing alcohol dehydrogenase family.</text>
</comment>
<evidence type="ECO:0000256" key="3">
    <source>
        <dbReference type="ARBA" id="ARBA00022723"/>
    </source>
</evidence>
<dbReference type="EMBL" id="CP116942">
    <property type="protein sequence ID" value="WCO67652.1"/>
    <property type="molecule type" value="Genomic_DNA"/>
</dbReference>
<evidence type="ECO:0000256" key="2">
    <source>
        <dbReference type="ARBA" id="ARBA00008072"/>
    </source>
</evidence>
<dbReference type="GO" id="GO:0051903">
    <property type="term" value="F:S-(hydroxymethyl)glutathione dehydrogenase [NAD(P)+] activity"/>
    <property type="evidence" value="ECO:0007669"/>
    <property type="project" value="TreeGrafter"/>
</dbReference>
<dbReference type="Pfam" id="PF08240">
    <property type="entry name" value="ADH_N"/>
    <property type="match status" value="1"/>
</dbReference>
<proteinExistence type="inferred from homology"/>
<dbReference type="InterPro" id="IPR011032">
    <property type="entry name" value="GroES-like_sf"/>
</dbReference>
<dbReference type="Proteomes" id="UP001216390">
    <property type="component" value="Chromosome"/>
</dbReference>
<dbReference type="GO" id="GO:0008270">
    <property type="term" value="F:zinc ion binding"/>
    <property type="evidence" value="ECO:0007669"/>
    <property type="project" value="InterPro"/>
</dbReference>
<dbReference type="PANTHER" id="PTHR43880">
    <property type="entry name" value="ALCOHOL DEHYDROGENASE"/>
    <property type="match status" value="1"/>
</dbReference>
<accession>A0AAE9YFJ8</accession>
<dbReference type="GO" id="GO:0005829">
    <property type="term" value="C:cytosol"/>
    <property type="evidence" value="ECO:0007669"/>
    <property type="project" value="TreeGrafter"/>
</dbReference>
<dbReference type="RefSeq" id="WP_272737173.1">
    <property type="nucleotide sequence ID" value="NZ_CP116942.1"/>
</dbReference>
<dbReference type="PROSITE" id="PS00059">
    <property type="entry name" value="ADH_ZINC"/>
    <property type="match status" value="1"/>
</dbReference>
<dbReference type="PANTHER" id="PTHR43880:SF12">
    <property type="entry name" value="ALCOHOL DEHYDROGENASE CLASS-3"/>
    <property type="match status" value="1"/>
</dbReference>
<dbReference type="AlphaFoldDB" id="A0AAE9YFJ8"/>
<protein>
    <submittedName>
        <fullName evidence="9">Zn-dependent alcohol dehydrogenase</fullName>
    </submittedName>
</protein>
<dbReference type="GO" id="GO:0046294">
    <property type="term" value="P:formaldehyde catabolic process"/>
    <property type="evidence" value="ECO:0007669"/>
    <property type="project" value="TreeGrafter"/>
</dbReference>
<evidence type="ECO:0000259" key="8">
    <source>
        <dbReference type="SMART" id="SM00829"/>
    </source>
</evidence>
<dbReference type="InterPro" id="IPR002328">
    <property type="entry name" value="ADH_Zn_CS"/>
</dbReference>
<keyword evidence="10" id="KW-1185">Reference proteome</keyword>
<evidence type="ECO:0000256" key="1">
    <source>
        <dbReference type="ARBA" id="ARBA00001947"/>
    </source>
</evidence>
<dbReference type="InterPro" id="IPR013154">
    <property type="entry name" value="ADH-like_N"/>
</dbReference>
<gene>
    <name evidence="9" type="ORF">PO878_02810</name>
</gene>
<dbReference type="Pfam" id="PF00107">
    <property type="entry name" value="ADH_zinc_N"/>
    <property type="match status" value="1"/>
</dbReference>
<reference evidence="9" key="1">
    <citation type="submission" date="2023-01" db="EMBL/GenBank/DDBJ databases">
        <title>The diversity of Class Acidimicrobiia in South China Sea sediment environments and the proposal of Iamia marina sp. nov., a novel species of the genus Iamia.</title>
        <authorList>
            <person name="He Y."/>
            <person name="Tian X."/>
        </authorList>
    </citation>
    <scope>NUCLEOTIDE SEQUENCE</scope>
    <source>
        <strain evidence="9">DSM 19957</strain>
    </source>
</reference>
<evidence type="ECO:0000256" key="7">
    <source>
        <dbReference type="RuleBase" id="RU361277"/>
    </source>
</evidence>
<dbReference type="CDD" id="cd08279">
    <property type="entry name" value="Zn_ADH_class_III"/>
    <property type="match status" value="1"/>
</dbReference>
<dbReference type="InterPro" id="IPR020843">
    <property type="entry name" value="ER"/>
</dbReference>
<dbReference type="InterPro" id="IPR036291">
    <property type="entry name" value="NAD(P)-bd_dom_sf"/>
</dbReference>
<dbReference type="Gene3D" id="3.90.180.10">
    <property type="entry name" value="Medium-chain alcohol dehydrogenases, catalytic domain"/>
    <property type="match status" value="1"/>
</dbReference>
<dbReference type="SMART" id="SM00829">
    <property type="entry name" value="PKS_ER"/>
    <property type="match status" value="1"/>
</dbReference>
<keyword evidence="6" id="KW-0520">NAD</keyword>
<evidence type="ECO:0000256" key="4">
    <source>
        <dbReference type="ARBA" id="ARBA00022833"/>
    </source>
</evidence>
<dbReference type="SUPFAM" id="SSF50129">
    <property type="entry name" value="GroES-like"/>
    <property type="match status" value="2"/>
</dbReference>
<evidence type="ECO:0000256" key="5">
    <source>
        <dbReference type="ARBA" id="ARBA00023002"/>
    </source>
</evidence>
<dbReference type="SUPFAM" id="SSF51735">
    <property type="entry name" value="NAD(P)-binding Rossmann-fold domains"/>
    <property type="match status" value="1"/>
</dbReference>